<dbReference type="GeneID" id="97614782"/>
<dbReference type="EMBL" id="CP012173">
    <property type="protein sequence ID" value="AKV75598.1"/>
    <property type="molecule type" value="Genomic_DNA"/>
</dbReference>
<evidence type="ECO:0000313" key="9">
    <source>
        <dbReference type="Proteomes" id="UP000062475"/>
    </source>
</evidence>
<dbReference type="Proteomes" id="UP000068832">
    <property type="component" value="Chromosome"/>
</dbReference>
<name>A0A0K1SF55_9CREN</name>
<evidence type="ECO:0000313" key="8">
    <source>
        <dbReference type="Proteomes" id="UP000062398"/>
    </source>
</evidence>
<evidence type="ECO:0000313" key="5">
    <source>
        <dbReference type="EMBL" id="AKV82333.1"/>
    </source>
</evidence>
<dbReference type="PATRIC" id="fig|43687.5.peg.186"/>
<dbReference type="EMBL" id="CP012176">
    <property type="protein sequence ID" value="AKV82333.1"/>
    <property type="molecule type" value="Genomic_DNA"/>
</dbReference>
<dbReference type="Proteomes" id="UP000061362">
    <property type="component" value="Chromosome"/>
</dbReference>
<protein>
    <submittedName>
        <fullName evidence="1">Uncharacterized protein</fullName>
    </submittedName>
</protein>
<dbReference type="EMBL" id="CP012175">
    <property type="protein sequence ID" value="AKV80089.1"/>
    <property type="molecule type" value="Genomic_DNA"/>
</dbReference>
<evidence type="ECO:0000313" key="3">
    <source>
        <dbReference type="EMBL" id="AKV77844.1"/>
    </source>
</evidence>
<gene>
    <name evidence="1" type="ORF">MsedA_0193</name>
    <name evidence="2" type="ORF">MsedB_0193</name>
    <name evidence="3" type="ORF">MsedC_0192</name>
    <name evidence="4" type="ORF">MsedD_0193</name>
    <name evidence="5" type="ORF">MsedE_0193</name>
</gene>
<evidence type="ECO:0000313" key="1">
    <source>
        <dbReference type="EMBL" id="AKV73354.1"/>
    </source>
</evidence>
<dbReference type="RefSeq" id="WP_048059945.1">
    <property type="nucleotide sequence ID" value="NZ_AP019770.1"/>
</dbReference>
<dbReference type="EMBL" id="CP012172">
    <property type="protein sequence ID" value="AKV73354.1"/>
    <property type="molecule type" value="Genomic_DNA"/>
</dbReference>
<dbReference type="Proteomes" id="UP000062398">
    <property type="component" value="Chromosome"/>
</dbReference>
<evidence type="ECO:0000313" key="2">
    <source>
        <dbReference type="EMBL" id="AKV75598.1"/>
    </source>
</evidence>
<reference evidence="7 8" key="1">
    <citation type="journal article" date="2015" name="Genome Announc.">
        <title>Complete Genome Sequences of Evolved Arsenate-Resistant Metallosphaera sedula Strains.</title>
        <authorList>
            <person name="Ai C."/>
            <person name="McCarthy S."/>
            <person name="Schackwitz W."/>
            <person name="Martin J."/>
            <person name="Lipzen A."/>
            <person name="Blum P."/>
        </authorList>
    </citation>
    <scope>NUCLEOTIDE SEQUENCE [LARGE SCALE GENOMIC DNA]</scope>
    <source>
        <strain evidence="3 8">ARS120-1</strain>
        <strain evidence="4 7">ARS120-2</strain>
        <strain evidence="1 10">ARS50-1</strain>
        <strain evidence="2 9">ARS50-2</strain>
    </source>
</reference>
<dbReference type="Proteomes" id="UP000056255">
    <property type="component" value="Chromosome"/>
</dbReference>
<accession>A0A0K1SF55</accession>
<dbReference type="Proteomes" id="UP000062475">
    <property type="component" value="Chromosome"/>
</dbReference>
<proteinExistence type="predicted"/>
<evidence type="ECO:0000313" key="10">
    <source>
        <dbReference type="Proteomes" id="UP000068832"/>
    </source>
</evidence>
<dbReference type="EMBL" id="CP012174">
    <property type="protein sequence ID" value="AKV77844.1"/>
    <property type="molecule type" value="Genomic_DNA"/>
</dbReference>
<sequence>MFKVYNDMLGNRSKLYNAGWTGRNKRFRISKRLALKLARQQSRYSQRANRSWIRRIFQPILIKE</sequence>
<evidence type="ECO:0000313" key="7">
    <source>
        <dbReference type="Proteomes" id="UP000061362"/>
    </source>
</evidence>
<evidence type="ECO:0000313" key="4">
    <source>
        <dbReference type="EMBL" id="AKV80089.1"/>
    </source>
</evidence>
<reference evidence="5 6" key="2">
    <citation type="submission" date="2015-07" db="EMBL/GenBank/DDBJ databases">
        <title>Physiological, transcriptional responses and genome re-sequencing of acid resistant extremely thermoacidophilic Metallosphaera sedula SARC-M1.</title>
        <authorList>
            <person name="Ai C."/>
            <person name="McCarthy S."/>
            <person name="Eckrich V."/>
            <person name="Rudrappa D."/>
            <person name="Qiu G."/>
            <person name="Blum P."/>
        </authorList>
    </citation>
    <scope>NUCLEOTIDE SEQUENCE [LARGE SCALE GENOMIC DNA]</scope>
    <source>
        <strain evidence="5 6">SARC-M1</strain>
    </source>
</reference>
<evidence type="ECO:0000313" key="6">
    <source>
        <dbReference type="Proteomes" id="UP000056255"/>
    </source>
</evidence>
<dbReference type="AlphaFoldDB" id="A0A0K1SF55"/>
<organism evidence="1 10">
    <name type="scientific">Metallosphaera sedula</name>
    <dbReference type="NCBI Taxonomy" id="43687"/>
    <lineage>
        <taxon>Archaea</taxon>
        <taxon>Thermoproteota</taxon>
        <taxon>Thermoprotei</taxon>
        <taxon>Sulfolobales</taxon>
        <taxon>Sulfolobaceae</taxon>
        <taxon>Metallosphaera</taxon>
    </lineage>
</organism>